<name>A0ABN9QQK5_9DINO</name>
<gene>
    <name evidence="3" type="ORF">PCOR1329_LOCUS13220</name>
</gene>
<evidence type="ECO:0000313" key="4">
    <source>
        <dbReference type="Proteomes" id="UP001189429"/>
    </source>
</evidence>
<accession>A0ABN9QQK5</accession>
<sequence>RAAAVLLRLAAVAACARGRAVSGEAGGRAAEEAWGKELDQSSQSPVQRVVKLLKDMKAQLEEEASKESEMYDKMVCWCETGEKEKTAAIAAAEVKISDLEASIQSMSAKFGEVSTNIAALKDQIAKDTEMLKEATAIRESEASKFRDEEKDMVQALTNLNNAIAVLGRHQGGAASLLQVDGPDAASIRAVLREVSLTYDLMLGDRAARKRPGASSVSLLSVADASPAAALREALGLRGDEALPTKFAEKQLAARARELGADAKTGVFLQSSAGRLLPTAGSYSPQSDTIFGILTQMKDEFEA</sequence>
<evidence type="ECO:0000256" key="1">
    <source>
        <dbReference type="SAM" id="Coils"/>
    </source>
</evidence>
<keyword evidence="2" id="KW-0732">Signal</keyword>
<comment type="caution">
    <text evidence="3">The sequence shown here is derived from an EMBL/GenBank/DDBJ whole genome shotgun (WGS) entry which is preliminary data.</text>
</comment>
<evidence type="ECO:0000313" key="3">
    <source>
        <dbReference type="EMBL" id="CAK0807314.1"/>
    </source>
</evidence>
<proteinExistence type="predicted"/>
<keyword evidence="1" id="KW-0175">Coiled coil</keyword>
<dbReference type="Proteomes" id="UP001189429">
    <property type="component" value="Unassembled WGS sequence"/>
</dbReference>
<dbReference type="EMBL" id="CAUYUJ010003893">
    <property type="protein sequence ID" value="CAK0807314.1"/>
    <property type="molecule type" value="Genomic_DNA"/>
</dbReference>
<evidence type="ECO:0000256" key="2">
    <source>
        <dbReference type="SAM" id="SignalP"/>
    </source>
</evidence>
<feature type="signal peptide" evidence="2">
    <location>
        <begin position="1"/>
        <end position="18"/>
    </location>
</feature>
<reference evidence="3" key="1">
    <citation type="submission" date="2023-10" db="EMBL/GenBank/DDBJ databases">
        <authorList>
            <person name="Chen Y."/>
            <person name="Shah S."/>
            <person name="Dougan E. K."/>
            <person name="Thang M."/>
            <person name="Chan C."/>
        </authorList>
    </citation>
    <scope>NUCLEOTIDE SEQUENCE [LARGE SCALE GENOMIC DNA]</scope>
</reference>
<protein>
    <submittedName>
        <fullName evidence="3">Uncharacterized protein</fullName>
    </submittedName>
</protein>
<feature type="coiled-coil region" evidence="1">
    <location>
        <begin position="46"/>
        <end position="109"/>
    </location>
</feature>
<feature type="non-terminal residue" evidence="3">
    <location>
        <position position="1"/>
    </location>
</feature>
<keyword evidence="4" id="KW-1185">Reference proteome</keyword>
<feature type="non-terminal residue" evidence="3">
    <location>
        <position position="302"/>
    </location>
</feature>
<feature type="chain" id="PRO_5046295151" evidence="2">
    <location>
        <begin position="19"/>
        <end position="302"/>
    </location>
</feature>
<organism evidence="3 4">
    <name type="scientific">Prorocentrum cordatum</name>
    <dbReference type="NCBI Taxonomy" id="2364126"/>
    <lineage>
        <taxon>Eukaryota</taxon>
        <taxon>Sar</taxon>
        <taxon>Alveolata</taxon>
        <taxon>Dinophyceae</taxon>
        <taxon>Prorocentrales</taxon>
        <taxon>Prorocentraceae</taxon>
        <taxon>Prorocentrum</taxon>
    </lineage>
</organism>